<protein>
    <recommendedName>
        <fullName evidence="6">Peptidyl-prolyl cis-trans isomerase</fullName>
        <ecNumber evidence="6">5.2.1.8</ecNumber>
    </recommendedName>
</protein>
<feature type="domain" description="PPIase FKBP-type" evidence="8">
    <location>
        <begin position="169"/>
        <end position="257"/>
    </location>
</feature>
<dbReference type="InterPro" id="IPR036944">
    <property type="entry name" value="PPIase_FKBP_N_sf"/>
</dbReference>
<dbReference type="SUPFAM" id="SSF54534">
    <property type="entry name" value="FKBP-like"/>
    <property type="match status" value="1"/>
</dbReference>
<evidence type="ECO:0000256" key="3">
    <source>
        <dbReference type="ARBA" id="ARBA00023110"/>
    </source>
</evidence>
<dbReference type="InterPro" id="IPR000774">
    <property type="entry name" value="PPIase_FKBP_N"/>
</dbReference>
<dbReference type="InterPro" id="IPR046357">
    <property type="entry name" value="PPIase_dom_sf"/>
</dbReference>
<evidence type="ECO:0000313" key="9">
    <source>
        <dbReference type="EMBL" id="RMH94921.1"/>
    </source>
</evidence>
<dbReference type="Proteomes" id="UP000275012">
    <property type="component" value="Unassembled WGS sequence"/>
</dbReference>
<dbReference type="GO" id="GO:0006457">
    <property type="term" value="P:protein folding"/>
    <property type="evidence" value="ECO:0007669"/>
    <property type="project" value="InterPro"/>
</dbReference>
<accession>A0A3M2HYV5</accession>
<keyword evidence="3 5" id="KW-0697">Rotamase</keyword>
<dbReference type="RefSeq" id="WP_122100307.1">
    <property type="nucleotide sequence ID" value="NZ_RFLY01000001.1"/>
</dbReference>
<comment type="similarity">
    <text evidence="2 6">Belongs to the FKBP-type PPIase family.</text>
</comment>
<gene>
    <name evidence="9" type="ORF">EBB59_01125</name>
</gene>
<evidence type="ECO:0000259" key="8">
    <source>
        <dbReference type="PROSITE" id="PS50059"/>
    </source>
</evidence>
<dbReference type="AlphaFoldDB" id="A0A3M2HYV5"/>
<dbReference type="Gene3D" id="3.10.50.40">
    <property type="match status" value="1"/>
</dbReference>
<dbReference type="PROSITE" id="PS51257">
    <property type="entry name" value="PROKAR_LIPOPROTEIN"/>
    <property type="match status" value="1"/>
</dbReference>
<dbReference type="PROSITE" id="PS50059">
    <property type="entry name" value="FKBP_PPIASE"/>
    <property type="match status" value="1"/>
</dbReference>
<evidence type="ECO:0000256" key="6">
    <source>
        <dbReference type="RuleBase" id="RU003915"/>
    </source>
</evidence>
<feature type="signal peptide" evidence="7">
    <location>
        <begin position="1"/>
        <end position="19"/>
    </location>
</feature>
<evidence type="ECO:0000313" key="10">
    <source>
        <dbReference type="Proteomes" id="UP000275012"/>
    </source>
</evidence>
<organism evidence="9 10">
    <name type="scientific">Solilutibacter pythonis</name>
    <dbReference type="NCBI Taxonomy" id="2483112"/>
    <lineage>
        <taxon>Bacteria</taxon>
        <taxon>Pseudomonadati</taxon>
        <taxon>Pseudomonadota</taxon>
        <taxon>Gammaproteobacteria</taxon>
        <taxon>Lysobacterales</taxon>
        <taxon>Lysobacteraceae</taxon>
        <taxon>Solilutibacter</taxon>
    </lineage>
</organism>
<evidence type="ECO:0000256" key="2">
    <source>
        <dbReference type="ARBA" id="ARBA00006577"/>
    </source>
</evidence>
<evidence type="ECO:0000256" key="1">
    <source>
        <dbReference type="ARBA" id="ARBA00000971"/>
    </source>
</evidence>
<dbReference type="Gene3D" id="1.10.287.460">
    <property type="entry name" value="Peptidyl-prolyl cis-trans isomerase, FKBP-type, N-terminal domain"/>
    <property type="match status" value="1"/>
</dbReference>
<comment type="catalytic activity">
    <reaction evidence="1 5 6">
        <text>[protein]-peptidylproline (omega=180) = [protein]-peptidylproline (omega=0)</text>
        <dbReference type="Rhea" id="RHEA:16237"/>
        <dbReference type="Rhea" id="RHEA-COMP:10747"/>
        <dbReference type="Rhea" id="RHEA-COMP:10748"/>
        <dbReference type="ChEBI" id="CHEBI:83833"/>
        <dbReference type="ChEBI" id="CHEBI:83834"/>
        <dbReference type="EC" id="5.2.1.8"/>
    </reaction>
</comment>
<dbReference type="GO" id="GO:0003755">
    <property type="term" value="F:peptidyl-prolyl cis-trans isomerase activity"/>
    <property type="evidence" value="ECO:0007669"/>
    <property type="project" value="UniProtKB-UniRule"/>
</dbReference>
<reference evidence="9 10" key="1">
    <citation type="submission" date="2018-10" db="EMBL/GenBank/DDBJ databases">
        <title>Proposal of Lysobacter pythonis sp. nov. isolated from royal pythons (Python regius).</title>
        <authorList>
            <person name="Hans-Juergen B."/>
            <person name="Huptas C."/>
            <person name="Sandra B."/>
            <person name="Igor L."/>
            <person name="Joachim S."/>
            <person name="Siegfried S."/>
            <person name="Mareike W."/>
            <person name="Peter K."/>
        </authorList>
    </citation>
    <scope>NUCLEOTIDE SEQUENCE [LARGE SCALE GENOMIC DNA]</scope>
    <source>
        <strain evidence="9 10">4284/11</strain>
    </source>
</reference>
<dbReference type="EC" id="5.2.1.8" evidence="6"/>
<keyword evidence="10" id="KW-1185">Reference proteome</keyword>
<evidence type="ECO:0000256" key="4">
    <source>
        <dbReference type="ARBA" id="ARBA00023235"/>
    </source>
</evidence>
<dbReference type="PANTHER" id="PTHR43811:SF19">
    <property type="entry name" value="39 KDA FK506-BINDING NUCLEAR PROTEIN"/>
    <property type="match status" value="1"/>
</dbReference>
<dbReference type="Pfam" id="PF00254">
    <property type="entry name" value="FKBP_C"/>
    <property type="match status" value="1"/>
</dbReference>
<sequence length="262" mass="27729">MKSCSVLAVTALAAALSLAACDKTADKAAGKESADKSAVAEGAKDAKTIPGLKDEKAQASYVVGLTMGKQLADIKSDIELETVVRGLKDELSGGKKLVDDGQAREIMAGFMEKMQAKMMAEQMAKARKNTEEGQKFLAENGKKEGVKTTASGLQYQVVTEGKGAKPGEGDAVKVKYKGTLLDGTEFDSTEKQGGEPAVLPLDRVIPGWAEGIRLMPVGSKYKFWIPSNLGYGEQVPPGAPFPPNATLVFDVELLDIVKAPKH</sequence>
<dbReference type="InterPro" id="IPR001179">
    <property type="entry name" value="PPIase_FKBP_dom"/>
</dbReference>
<proteinExistence type="inferred from homology"/>
<dbReference type="PANTHER" id="PTHR43811">
    <property type="entry name" value="FKBP-TYPE PEPTIDYL-PROLYL CIS-TRANS ISOMERASE FKPA"/>
    <property type="match status" value="1"/>
</dbReference>
<dbReference type="Pfam" id="PF01346">
    <property type="entry name" value="FKBP_N"/>
    <property type="match status" value="1"/>
</dbReference>
<evidence type="ECO:0000256" key="7">
    <source>
        <dbReference type="SAM" id="SignalP"/>
    </source>
</evidence>
<comment type="caution">
    <text evidence="9">The sequence shown here is derived from an EMBL/GenBank/DDBJ whole genome shotgun (WGS) entry which is preliminary data.</text>
</comment>
<keyword evidence="7" id="KW-0732">Signal</keyword>
<name>A0A3M2HYV5_9GAMM</name>
<keyword evidence="4 5" id="KW-0413">Isomerase</keyword>
<dbReference type="OrthoDB" id="9814548at2"/>
<evidence type="ECO:0000256" key="5">
    <source>
        <dbReference type="PROSITE-ProRule" id="PRU00277"/>
    </source>
</evidence>
<dbReference type="EMBL" id="RFLY01000001">
    <property type="protein sequence ID" value="RMH94921.1"/>
    <property type="molecule type" value="Genomic_DNA"/>
</dbReference>
<feature type="chain" id="PRO_5017923741" description="Peptidyl-prolyl cis-trans isomerase" evidence="7">
    <location>
        <begin position="20"/>
        <end position="262"/>
    </location>
</feature>